<dbReference type="Proteomes" id="UP000325945">
    <property type="component" value="Unassembled WGS sequence"/>
</dbReference>
<keyword evidence="1" id="KW-1133">Transmembrane helix</keyword>
<organism evidence="2 3">
    <name type="scientific">Aspergillus sergii</name>
    <dbReference type="NCBI Taxonomy" id="1034303"/>
    <lineage>
        <taxon>Eukaryota</taxon>
        <taxon>Fungi</taxon>
        <taxon>Dikarya</taxon>
        <taxon>Ascomycota</taxon>
        <taxon>Pezizomycotina</taxon>
        <taxon>Eurotiomycetes</taxon>
        <taxon>Eurotiomycetidae</taxon>
        <taxon>Eurotiales</taxon>
        <taxon>Aspergillaceae</taxon>
        <taxon>Aspergillus</taxon>
        <taxon>Aspergillus subgen. Circumdati</taxon>
    </lineage>
</organism>
<proteinExistence type="predicted"/>
<reference evidence="3" key="1">
    <citation type="submission" date="2019-04" db="EMBL/GenBank/DDBJ databases">
        <title>Friends and foes A comparative genomics studyof 23 Aspergillus species from section Flavi.</title>
        <authorList>
            <consortium name="DOE Joint Genome Institute"/>
            <person name="Kjaerbolling I."/>
            <person name="Vesth T."/>
            <person name="Frisvad J.C."/>
            <person name="Nybo J.L."/>
            <person name="Theobald S."/>
            <person name="Kildgaard S."/>
            <person name="Isbrandt T."/>
            <person name="Kuo A."/>
            <person name="Sato A."/>
            <person name="Lyhne E.K."/>
            <person name="Kogle M.E."/>
            <person name="Wiebenga A."/>
            <person name="Kun R.S."/>
            <person name="Lubbers R.J."/>
            <person name="Makela M.R."/>
            <person name="Barry K."/>
            <person name="Chovatia M."/>
            <person name="Clum A."/>
            <person name="Daum C."/>
            <person name="Haridas S."/>
            <person name="He G."/>
            <person name="LaButti K."/>
            <person name="Lipzen A."/>
            <person name="Mondo S."/>
            <person name="Riley R."/>
            <person name="Salamov A."/>
            <person name="Simmons B.A."/>
            <person name="Magnuson J.K."/>
            <person name="Henrissat B."/>
            <person name="Mortensen U.H."/>
            <person name="Larsen T.O."/>
            <person name="Devries R.P."/>
            <person name="Grigoriev I.V."/>
            <person name="Machida M."/>
            <person name="Baker S.E."/>
            <person name="Andersen M.R."/>
        </authorList>
    </citation>
    <scope>NUCLEOTIDE SEQUENCE [LARGE SCALE GENOMIC DNA]</scope>
    <source>
        <strain evidence="3">CBS 130017</strain>
    </source>
</reference>
<dbReference type="EMBL" id="ML741787">
    <property type="protein sequence ID" value="KAE8328094.1"/>
    <property type="molecule type" value="Genomic_DNA"/>
</dbReference>
<keyword evidence="3" id="KW-1185">Reference proteome</keyword>
<feature type="transmembrane region" description="Helical" evidence="1">
    <location>
        <begin position="54"/>
        <end position="73"/>
    </location>
</feature>
<gene>
    <name evidence="2" type="ORF">BDV39DRAFT_174487</name>
</gene>
<keyword evidence="1" id="KW-0472">Membrane</keyword>
<evidence type="ECO:0000313" key="2">
    <source>
        <dbReference type="EMBL" id="KAE8328094.1"/>
    </source>
</evidence>
<accession>A0A5N6X4G3</accession>
<dbReference type="AlphaFoldDB" id="A0A5N6X4G3"/>
<keyword evidence="1" id="KW-0812">Transmembrane</keyword>
<evidence type="ECO:0000313" key="3">
    <source>
        <dbReference type="Proteomes" id="UP000325945"/>
    </source>
</evidence>
<protein>
    <submittedName>
        <fullName evidence="2">Uncharacterized protein</fullName>
    </submittedName>
</protein>
<name>A0A5N6X4G3_9EURO</name>
<evidence type="ECO:0000256" key="1">
    <source>
        <dbReference type="SAM" id="Phobius"/>
    </source>
</evidence>
<sequence length="92" mass="10170">MESVAAARVAGGISCELYRQVTKFLSKHGCRRISAINDGRGKVRNKLRKRVKKNALGSITPVAACVVLSKGLLRLGVDLEPNIEHNYHYPRL</sequence>